<sequence>MPPRNFLDGIDQNNIIQRRSRSLSPSKLQTSSPPKQKSNENAPSSTSPTTSSPPSTSNELIPNTANTIKPNDISTQNGKANLYKLLADLNLLLPPPHADTTTSSPNKKVDISKLIDEAITKAFKNFKTSNSNPQSSHQTDDSTKHNSTQEKPLPQHHFPTPASNSNIPQPNHLHRNAWHSEHGLIPIIEKFMGTTDVLEYIEDLETRFLLLPELYSTDRLKVITAVENLAGVKTMTS</sequence>
<evidence type="ECO:0000256" key="1">
    <source>
        <dbReference type="SAM" id="MobiDB-lite"/>
    </source>
</evidence>
<proteinExistence type="predicted"/>
<feature type="compositionally biased region" description="Basic and acidic residues" evidence="1">
    <location>
        <begin position="138"/>
        <end position="148"/>
    </location>
</feature>
<feature type="region of interest" description="Disordered" evidence="1">
    <location>
        <begin position="1"/>
        <end position="74"/>
    </location>
</feature>
<accession>A0A2S4PJ88</accession>
<feature type="compositionally biased region" description="Polar residues" evidence="1">
    <location>
        <begin position="126"/>
        <end position="137"/>
    </location>
</feature>
<dbReference type="AlphaFoldDB" id="A0A2S4PJ88"/>
<evidence type="ECO:0000313" key="3">
    <source>
        <dbReference type="Proteomes" id="UP000237438"/>
    </source>
</evidence>
<comment type="caution">
    <text evidence="2">The sequence shown here is derived from an EMBL/GenBank/DDBJ whole genome shotgun (WGS) entry which is preliminary data.</text>
</comment>
<gene>
    <name evidence="2" type="ORF">EPUL_006506</name>
</gene>
<keyword evidence="3" id="KW-1185">Reference proteome</keyword>
<evidence type="ECO:0000313" key="2">
    <source>
        <dbReference type="EMBL" id="POS82112.1"/>
    </source>
</evidence>
<protein>
    <submittedName>
        <fullName evidence="2">Uncharacterized protein</fullName>
    </submittedName>
</protein>
<reference evidence="2 3" key="1">
    <citation type="submission" date="2017-10" db="EMBL/GenBank/DDBJ databases">
        <title>Development of genomic resources for the powdery mildew, Erysiphe pulchra.</title>
        <authorList>
            <person name="Wadl P.A."/>
            <person name="Mack B.M."/>
            <person name="Moore G."/>
            <person name="Beltz S.B."/>
        </authorList>
    </citation>
    <scope>NUCLEOTIDE SEQUENCE [LARGE SCALE GENOMIC DNA]</scope>
    <source>
        <strain evidence="2">Cflorida</strain>
    </source>
</reference>
<dbReference type="EMBL" id="PEDP01004202">
    <property type="protein sequence ID" value="POS82112.1"/>
    <property type="molecule type" value="Genomic_DNA"/>
</dbReference>
<feature type="compositionally biased region" description="Polar residues" evidence="1">
    <location>
        <begin position="11"/>
        <end position="42"/>
    </location>
</feature>
<name>A0A2S4PJ88_9PEZI</name>
<organism evidence="2 3">
    <name type="scientific">Erysiphe pulchra</name>
    <dbReference type="NCBI Taxonomy" id="225359"/>
    <lineage>
        <taxon>Eukaryota</taxon>
        <taxon>Fungi</taxon>
        <taxon>Dikarya</taxon>
        <taxon>Ascomycota</taxon>
        <taxon>Pezizomycotina</taxon>
        <taxon>Leotiomycetes</taxon>
        <taxon>Erysiphales</taxon>
        <taxon>Erysiphaceae</taxon>
        <taxon>Erysiphe</taxon>
    </lineage>
</organism>
<feature type="compositionally biased region" description="Low complexity" evidence="1">
    <location>
        <begin position="43"/>
        <end position="57"/>
    </location>
</feature>
<dbReference type="Proteomes" id="UP000237438">
    <property type="component" value="Unassembled WGS sequence"/>
</dbReference>
<feature type="region of interest" description="Disordered" evidence="1">
    <location>
        <begin position="125"/>
        <end position="174"/>
    </location>
</feature>
<feature type="compositionally biased region" description="Polar residues" evidence="1">
    <location>
        <begin position="58"/>
        <end position="74"/>
    </location>
</feature>